<protein>
    <submittedName>
        <fullName evidence="4">HAT C-terminal dimerisation domain-containing protein</fullName>
    </submittedName>
</protein>
<reference evidence="4" key="1">
    <citation type="submission" date="2022-11" db="UniProtKB">
        <authorList>
            <consortium name="WormBaseParasite"/>
        </authorList>
    </citation>
    <scope>IDENTIFICATION</scope>
</reference>
<dbReference type="Pfam" id="PF05699">
    <property type="entry name" value="Dimer_Tnp_hAT"/>
    <property type="match status" value="1"/>
</dbReference>
<dbReference type="Proteomes" id="UP000887574">
    <property type="component" value="Unplaced"/>
</dbReference>
<evidence type="ECO:0000313" key="4">
    <source>
        <dbReference type="WBParaSite" id="jg8718"/>
    </source>
</evidence>
<sequence>MQHPDQQDDNPAGNNESESSLQCTSFSINIDRNANNNVNDVPNVQTESPLYNDDELFSNILSINSALAQPENPWQFRYISLTEFVSPHDRLPRTADIFQWYKSKLKEFLKITSIAQVLFGIPVASVHSERLFSKAGLIYGNKLRNRLSATHAEEMLIVKANLSEVLLAPPTETAKEEYAEEDVRSDEE</sequence>
<feature type="domain" description="HAT C-terminal dimerisation" evidence="2">
    <location>
        <begin position="86"/>
        <end position="162"/>
    </location>
</feature>
<dbReference type="WBParaSite" id="jg8718">
    <property type="protein sequence ID" value="jg8718"/>
    <property type="gene ID" value="jg8718"/>
</dbReference>
<dbReference type="InterPro" id="IPR008906">
    <property type="entry name" value="HATC_C_dom"/>
</dbReference>
<organism evidence="3 4">
    <name type="scientific">Ditylenchus dipsaci</name>
    <dbReference type="NCBI Taxonomy" id="166011"/>
    <lineage>
        <taxon>Eukaryota</taxon>
        <taxon>Metazoa</taxon>
        <taxon>Ecdysozoa</taxon>
        <taxon>Nematoda</taxon>
        <taxon>Chromadorea</taxon>
        <taxon>Rhabditida</taxon>
        <taxon>Tylenchina</taxon>
        <taxon>Tylenchomorpha</taxon>
        <taxon>Sphaerularioidea</taxon>
        <taxon>Anguinidae</taxon>
        <taxon>Anguininae</taxon>
        <taxon>Ditylenchus</taxon>
    </lineage>
</organism>
<dbReference type="InterPro" id="IPR012337">
    <property type="entry name" value="RNaseH-like_sf"/>
</dbReference>
<evidence type="ECO:0000259" key="2">
    <source>
        <dbReference type="Pfam" id="PF05699"/>
    </source>
</evidence>
<evidence type="ECO:0000256" key="1">
    <source>
        <dbReference type="SAM" id="MobiDB-lite"/>
    </source>
</evidence>
<dbReference type="SUPFAM" id="SSF53098">
    <property type="entry name" value="Ribonuclease H-like"/>
    <property type="match status" value="1"/>
</dbReference>
<keyword evidence="3" id="KW-1185">Reference proteome</keyword>
<evidence type="ECO:0000313" key="3">
    <source>
        <dbReference type="Proteomes" id="UP000887574"/>
    </source>
</evidence>
<name>A0A915ENJ6_9BILA</name>
<dbReference type="AlphaFoldDB" id="A0A915ENJ6"/>
<dbReference type="GO" id="GO:0046983">
    <property type="term" value="F:protein dimerization activity"/>
    <property type="evidence" value="ECO:0007669"/>
    <property type="project" value="InterPro"/>
</dbReference>
<accession>A0A915ENJ6</accession>
<feature type="region of interest" description="Disordered" evidence="1">
    <location>
        <begin position="1"/>
        <end position="20"/>
    </location>
</feature>
<proteinExistence type="predicted"/>